<dbReference type="InterPro" id="IPR009443">
    <property type="entry name" value="NPIP"/>
</dbReference>
<evidence type="ECO:0000313" key="4">
    <source>
        <dbReference type="EMBL" id="PNI10853.1"/>
    </source>
</evidence>
<dbReference type="Pfam" id="PF06409">
    <property type="entry name" value="NPIP"/>
    <property type="match status" value="1"/>
</dbReference>
<proteinExistence type="inferred from homology"/>
<dbReference type="Proteomes" id="UP000236370">
    <property type="component" value="Unassembled WGS sequence"/>
</dbReference>
<dbReference type="AlphaFoldDB" id="A0A2J8IK04"/>
<protein>
    <submittedName>
        <fullName evidence="4">T0197979 isoform 2</fullName>
    </submittedName>
</protein>
<feature type="domain" description="Nuclear pore complex interacting protein N-terminal" evidence="3">
    <location>
        <begin position="22"/>
        <end position="238"/>
    </location>
</feature>
<evidence type="ECO:0000259" key="3">
    <source>
        <dbReference type="Pfam" id="PF06409"/>
    </source>
</evidence>
<dbReference type="InterPro" id="IPR054697">
    <property type="entry name" value="NPIP_N"/>
</dbReference>
<dbReference type="PANTHER" id="PTHR15438:SF14">
    <property type="entry name" value="NUCLEAR PORE COMPLEX-INTERACTING PROTEIN FAMILY MEMBER A1-RELATED"/>
    <property type="match status" value="1"/>
</dbReference>
<evidence type="ECO:0000256" key="2">
    <source>
        <dbReference type="SAM" id="MobiDB-lite"/>
    </source>
</evidence>
<comment type="caution">
    <text evidence="4">The sequence shown here is derived from an EMBL/GenBank/DDBJ whole genome shotgun (WGS) entry which is preliminary data.</text>
</comment>
<organism evidence="4 5">
    <name type="scientific">Pan troglodytes</name>
    <name type="common">Chimpanzee</name>
    <dbReference type="NCBI Taxonomy" id="9598"/>
    <lineage>
        <taxon>Eukaryota</taxon>
        <taxon>Metazoa</taxon>
        <taxon>Chordata</taxon>
        <taxon>Craniata</taxon>
        <taxon>Vertebrata</taxon>
        <taxon>Euteleostomi</taxon>
        <taxon>Mammalia</taxon>
        <taxon>Eutheria</taxon>
        <taxon>Euarchontoglires</taxon>
        <taxon>Primates</taxon>
        <taxon>Haplorrhini</taxon>
        <taxon>Catarrhini</taxon>
        <taxon>Hominidae</taxon>
        <taxon>Pan</taxon>
    </lineage>
</organism>
<sequence>MFCCLRYEWLSGGCKPWHSAWVINTLADLRHRGTDFGGSLWLLIITVFLRSYKFAISLRTSYLVSFLKTIFPQNGHDGSTDVQQRARRSNRRRQEGIKIVLEAIFTLWRQVNKVRAKIHKMKVTTKVNRHDKINGKRKTAKHLRKLSMKEREHAEKERQLSEAEENGKLDMKEIHTYKKMFQRAQLRRRAEDYYKCKIPPSARKPLCNWVRMAAAEHRHSSGLPYRPYLTAETLKNRMGRQPPPPTQQRSIIHSMSLKTPPCLLHPLPPSAPPSVDDNLNPPECVYPLCVLYPPPPSADDNLKTTPECLITPFHPQRMIISRN</sequence>
<feature type="compositionally biased region" description="Basic and acidic residues" evidence="2">
    <location>
        <begin position="147"/>
        <end position="166"/>
    </location>
</feature>
<name>A0A2J8IK04_PANTR</name>
<gene>
    <name evidence="4" type="ORF">CK820_G0056598</name>
</gene>
<accession>A0A2J8IK04</accession>
<dbReference type="EMBL" id="NBAG03001844">
    <property type="protein sequence ID" value="PNI10853.1"/>
    <property type="molecule type" value="Genomic_DNA"/>
</dbReference>
<feature type="region of interest" description="Disordered" evidence="2">
    <location>
        <begin position="133"/>
        <end position="166"/>
    </location>
</feature>
<reference evidence="4 5" key="1">
    <citation type="submission" date="2017-12" db="EMBL/GenBank/DDBJ databases">
        <title>High-resolution comparative analysis of great ape genomes.</title>
        <authorList>
            <person name="Pollen A."/>
            <person name="Hastie A."/>
            <person name="Hormozdiari F."/>
            <person name="Dougherty M."/>
            <person name="Liu R."/>
            <person name="Chaisson M."/>
            <person name="Hoppe E."/>
            <person name="Hill C."/>
            <person name="Pang A."/>
            <person name="Hillier L."/>
            <person name="Baker C."/>
            <person name="Armstrong J."/>
            <person name="Shendure J."/>
            <person name="Paten B."/>
            <person name="Wilson R."/>
            <person name="Chao H."/>
            <person name="Schneider V."/>
            <person name="Ventura M."/>
            <person name="Kronenberg Z."/>
            <person name="Murali S."/>
            <person name="Gordon D."/>
            <person name="Cantsilieris S."/>
            <person name="Munson K."/>
            <person name="Nelson B."/>
            <person name="Raja A."/>
            <person name="Underwood J."/>
            <person name="Diekhans M."/>
            <person name="Fiddes I."/>
            <person name="Haussler D."/>
            <person name="Eichler E."/>
        </authorList>
    </citation>
    <scope>NUCLEOTIDE SEQUENCE [LARGE SCALE GENOMIC DNA]</scope>
    <source>
        <strain evidence="4">Yerkes chimp pedigree #C0471</strain>
    </source>
</reference>
<dbReference type="PANTHER" id="PTHR15438">
    <property type="entry name" value="NUCLEAR PORE COMPLEX INTERACTING PROTEIN"/>
    <property type="match status" value="1"/>
</dbReference>
<feature type="compositionally biased region" description="Basic residues" evidence="2">
    <location>
        <begin position="135"/>
        <end position="146"/>
    </location>
</feature>
<evidence type="ECO:0000256" key="1">
    <source>
        <dbReference type="ARBA" id="ARBA00008971"/>
    </source>
</evidence>
<comment type="similarity">
    <text evidence="1">Belongs to the NPIP family.</text>
</comment>
<evidence type="ECO:0000313" key="5">
    <source>
        <dbReference type="Proteomes" id="UP000236370"/>
    </source>
</evidence>